<proteinExistence type="predicted"/>
<feature type="compositionally biased region" description="Polar residues" evidence="1">
    <location>
        <begin position="1"/>
        <end position="20"/>
    </location>
</feature>
<evidence type="ECO:0000313" key="3">
    <source>
        <dbReference type="Proteomes" id="UP000291116"/>
    </source>
</evidence>
<feature type="region of interest" description="Disordered" evidence="1">
    <location>
        <begin position="1"/>
        <end position="24"/>
    </location>
</feature>
<gene>
    <name evidence="2" type="ORF">PSNMU_V1.4_AUG-EV-PASAV3_0115680</name>
</gene>
<name>A0A448ZQZ4_9STRA</name>
<evidence type="ECO:0000313" key="2">
    <source>
        <dbReference type="EMBL" id="VEU44414.1"/>
    </source>
</evidence>
<reference evidence="2 3" key="1">
    <citation type="submission" date="2019-01" db="EMBL/GenBank/DDBJ databases">
        <authorList>
            <person name="Ferrante I. M."/>
        </authorList>
    </citation>
    <scope>NUCLEOTIDE SEQUENCE [LARGE SCALE GENOMIC DNA]</scope>
    <source>
        <strain evidence="2 3">B856</strain>
    </source>
</reference>
<protein>
    <submittedName>
        <fullName evidence="2">Uncharacterized protein</fullName>
    </submittedName>
</protein>
<dbReference type="Proteomes" id="UP000291116">
    <property type="component" value="Unassembled WGS sequence"/>
</dbReference>
<keyword evidence="3" id="KW-1185">Reference proteome</keyword>
<accession>A0A448ZQZ4</accession>
<sequence length="113" mass="12342">MRTSFATSGAHQCTNYNEESNGAPLIRSASSVTTPLRMSRPVFPIPLAQSQSTQRVSQAYRPSPSPTIPRYLFDGSIDCSFDDNATDIVCGHTEKKTTADIIDKVFAILESPM</sequence>
<evidence type="ECO:0000256" key="1">
    <source>
        <dbReference type="SAM" id="MobiDB-lite"/>
    </source>
</evidence>
<organism evidence="2 3">
    <name type="scientific">Pseudo-nitzschia multistriata</name>
    <dbReference type="NCBI Taxonomy" id="183589"/>
    <lineage>
        <taxon>Eukaryota</taxon>
        <taxon>Sar</taxon>
        <taxon>Stramenopiles</taxon>
        <taxon>Ochrophyta</taxon>
        <taxon>Bacillariophyta</taxon>
        <taxon>Bacillariophyceae</taxon>
        <taxon>Bacillariophycidae</taxon>
        <taxon>Bacillariales</taxon>
        <taxon>Bacillariaceae</taxon>
        <taxon>Pseudo-nitzschia</taxon>
    </lineage>
</organism>
<dbReference type="EMBL" id="CAACVS010000647">
    <property type="protein sequence ID" value="VEU44414.1"/>
    <property type="molecule type" value="Genomic_DNA"/>
</dbReference>
<dbReference type="AlphaFoldDB" id="A0A448ZQZ4"/>